<comment type="subcellular location">
    <subcellularLocation>
        <location evidence="1">Endomembrane system</location>
        <topology evidence="1">Multi-pass membrane protein</topology>
    </subcellularLocation>
</comment>
<dbReference type="EMBL" id="CAJJDP010000026">
    <property type="protein sequence ID" value="CAD8151962.1"/>
    <property type="molecule type" value="Genomic_DNA"/>
</dbReference>
<evidence type="ECO:0000313" key="5">
    <source>
        <dbReference type="EMBL" id="CAD8151962.1"/>
    </source>
</evidence>
<protein>
    <recommendedName>
        <fullName evidence="7">Aquaporin</fullName>
    </recommendedName>
</protein>
<name>A0A8S1TL18_PAROT</name>
<dbReference type="GO" id="GO:0015250">
    <property type="term" value="F:water channel activity"/>
    <property type="evidence" value="ECO:0007669"/>
    <property type="project" value="TreeGrafter"/>
</dbReference>
<dbReference type="GO" id="GO:0016020">
    <property type="term" value="C:membrane"/>
    <property type="evidence" value="ECO:0007669"/>
    <property type="project" value="InterPro"/>
</dbReference>
<evidence type="ECO:0000256" key="2">
    <source>
        <dbReference type="ARBA" id="ARBA00022448"/>
    </source>
</evidence>
<keyword evidence="4" id="KW-1133">Transmembrane helix</keyword>
<proteinExistence type="predicted"/>
<sequence>MEPTVNQFQANPEDSKEKEAAQISNIVVFETVGTLLVIYGALAAENNFGLSLVYFISLTLFGRLSGGYFNPICTLVGFIDGAITKKKTIYYIGSQILASLVAGMLFMPLFANSNHLPYYESLPTHQVFGTLMSEIAGSVIFFTFVQIQTAENTKITTTQIQSTAFISIIYFVARQYTATMGNSLFNPAAAFGLQLFYGIYYGRWSQMINLLMFVMGPWIGALLAITFYWKIYTPTLISKSSS</sequence>
<feature type="transmembrane region" description="Helical" evidence="4">
    <location>
        <begin position="89"/>
        <end position="107"/>
    </location>
</feature>
<feature type="transmembrane region" description="Helical" evidence="4">
    <location>
        <begin position="48"/>
        <end position="69"/>
    </location>
</feature>
<dbReference type="AlphaFoldDB" id="A0A8S1TL18"/>
<keyword evidence="4" id="KW-0812">Transmembrane</keyword>
<evidence type="ECO:0000256" key="3">
    <source>
        <dbReference type="ARBA" id="ARBA00022737"/>
    </source>
</evidence>
<keyword evidence="6" id="KW-1185">Reference proteome</keyword>
<dbReference type="Pfam" id="PF00230">
    <property type="entry name" value="MIP"/>
    <property type="match status" value="1"/>
</dbReference>
<dbReference type="GO" id="GO:0012505">
    <property type="term" value="C:endomembrane system"/>
    <property type="evidence" value="ECO:0007669"/>
    <property type="project" value="UniProtKB-SubCell"/>
</dbReference>
<dbReference type="InterPro" id="IPR000425">
    <property type="entry name" value="MIP"/>
</dbReference>
<comment type="caution">
    <text evidence="5">The sequence shown here is derived from an EMBL/GenBank/DDBJ whole genome shotgun (WGS) entry which is preliminary data.</text>
</comment>
<evidence type="ECO:0000256" key="1">
    <source>
        <dbReference type="ARBA" id="ARBA00004127"/>
    </source>
</evidence>
<feature type="transmembrane region" description="Helical" evidence="4">
    <location>
        <begin position="127"/>
        <end position="145"/>
    </location>
</feature>
<keyword evidence="4" id="KW-0472">Membrane</keyword>
<reference evidence="5" key="1">
    <citation type="submission" date="2021-01" db="EMBL/GenBank/DDBJ databases">
        <authorList>
            <consortium name="Genoscope - CEA"/>
            <person name="William W."/>
        </authorList>
    </citation>
    <scope>NUCLEOTIDE SEQUENCE</scope>
</reference>
<feature type="transmembrane region" description="Helical" evidence="4">
    <location>
        <begin position="184"/>
        <end position="202"/>
    </location>
</feature>
<evidence type="ECO:0008006" key="7">
    <source>
        <dbReference type="Google" id="ProtNLM"/>
    </source>
</evidence>
<dbReference type="InterPro" id="IPR034294">
    <property type="entry name" value="Aquaporin_transptr"/>
</dbReference>
<dbReference type="OrthoDB" id="292845at2759"/>
<keyword evidence="3" id="KW-0677">Repeat</keyword>
<dbReference type="PANTHER" id="PTHR45665:SF9">
    <property type="entry name" value="AQUAPORIN-8"/>
    <property type="match status" value="1"/>
</dbReference>
<feature type="transmembrane region" description="Helical" evidence="4">
    <location>
        <begin position="208"/>
        <end position="229"/>
    </location>
</feature>
<organism evidence="5 6">
    <name type="scientific">Paramecium octaurelia</name>
    <dbReference type="NCBI Taxonomy" id="43137"/>
    <lineage>
        <taxon>Eukaryota</taxon>
        <taxon>Sar</taxon>
        <taxon>Alveolata</taxon>
        <taxon>Ciliophora</taxon>
        <taxon>Intramacronucleata</taxon>
        <taxon>Oligohymenophorea</taxon>
        <taxon>Peniculida</taxon>
        <taxon>Parameciidae</taxon>
        <taxon>Paramecium</taxon>
    </lineage>
</organism>
<dbReference type="OMA" id="PICTLVG"/>
<feature type="transmembrane region" description="Helical" evidence="4">
    <location>
        <begin position="23"/>
        <end position="42"/>
    </location>
</feature>
<evidence type="ECO:0000313" key="6">
    <source>
        <dbReference type="Proteomes" id="UP000683925"/>
    </source>
</evidence>
<keyword evidence="2" id="KW-0813">Transport</keyword>
<dbReference type="Proteomes" id="UP000683925">
    <property type="component" value="Unassembled WGS sequence"/>
</dbReference>
<evidence type="ECO:0000256" key="4">
    <source>
        <dbReference type="SAM" id="Phobius"/>
    </source>
</evidence>
<accession>A0A8S1TL18</accession>
<gene>
    <name evidence="5" type="ORF">POCTA_138.1.T0260010</name>
</gene>
<dbReference type="PANTHER" id="PTHR45665">
    <property type="entry name" value="AQUAPORIN-8"/>
    <property type="match status" value="1"/>
</dbReference>